<comment type="caution">
    <text evidence="6">The sequence shown here is derived from an EMBL/GenBank/DDBJ whole genome shotgun (WGS) entry which is preliminary data.</text>
</comment>
<feature type="region of interest" description="Disordered" evidence="3">
    <location>
        <begin position="412"/>
        <end position="448"/>
    </location>
</feature>
<dbReference type="OrthoDB" id="9777352at2"/>
<evidence type="ECO:0000313" key="7">
    <source>
        <dbReference type="Proteomes" id="UP000014975"/>
    </source>
</evidence>
<keyword evidence="2 4" id="KW-0732">Signal</keyword>
<keyword evidence="6" id="KW-0675">Receptor</keyword>
<dbReference type="STRING" id="1121439.dsat_1410"/>
<dbReference type="InterPro" id="IPR028081">
    <property type="entry name" value="Leu-bd"/>
</dbReference>
<dbReference type="AlphaFoldDB" id="S7UEM0"/>
<dbReference type="Gene3D" id="3.40.50.2300">
    <property type="match status" value="2"/>
</dbReference>
<proteinExistence type="inferred from homology"/>
<evidence type="ECO:0000259" key="5">
    <source>
        <dbReference type="Pfam" id="PF13458"/>
    </source>
</evidence>
<feature type="chain" id="PRO_5004544779" evidence="4">
    <location>
        <begin position="25"/>
        <end position="448"/>
    </location>
</feature>
<dbReference type="RefSeq" id="WP_020888106.1">
    <property type="nucleotide sequence ID" value="NZ_ATHI01000031.1"/>
</dbReference>
<sequence length="448" mass="48972">MPDSFSPLLRGVLALLLLATAACGTGPTEEESPSRTPGVTTTEIRIGSSLALSGHAEYLGIQTLRGALSYINYVNETGGVHGRIINVIAYDDAYDPTRCLVNTQRLIIEDDVFALFCYVGTPTTAKILPLIEQARIPLVGMFTGANALREPFNPYLMNVRASYYQETEAAVRHMVEDLGLTRIAVFYQYDAYGFDGLTGTELALRKHGLTPVARGSYIRGTMDIADGLDRIIRSGAQAVVMIGTYDPCAKLVQEARRKGFDPLFYTVSFVGGEELGRRLAHDEDALVILSQVVPPPDLVRPARFGAGDPGYAALLAKYYPGDTPNFIGQEGYFNAMVLVEGLRRAGRDLTRDAFLRAMESLKEFPLAESLTVSFSPTDHQGLDRVYFTRLRNGEFRLVTDWGEIARILAEKAPLDNPGNQADSADGPAHILPEPPHSETPRVTPEKGL</sequence>
<reference evidence="6 7" key="1">
    <citation type="journal article" date="2013" name="Genome Announc.">
        <title>Draft genome sequences for three mercury-methylating, sulfate-reducing bacteria.</title>
        <authorList>
            <person name="Brown S.D."/>
            <person name="Hurt R.A.Jr."/>
            <person name="Gilmour C.C."/>
            <person name="Elias D.A."/>
        </authorList>
    </citation>
    <scope>NUCLEOTIDE SEQUENCE [LARGE SCALE GENOMIC DNA]</scope>
    <source>
        <strain evidence="6 7">DSM 16529</strain>
    </source>
</reference>
<evidence type="ECO:0000256" key="3">
    <source>
        <dbReference type="SAM" id="MobiDB-lite"/>
    </source>
</evidence>
<feature type="domain" description="Leucine-binding protein" evidence="5">
    <location>
        <begin position="43"/>
        <end position="393"/>
    </location>
</feature>
<dbReference type="Proteomes" id="UP000014975">
    <property type="component" value="Unassembled WGS sequence"/>
</dbReference>
<dbReference type="EMBL" id="ATHI01000031">
    <property type="protein sequence ID" value="EPR30688.1"/>
    <property type="molecule type" value="Genomic_DNA"/>
</dbReference>
<evidence type="ECO:0000256" key="1">
    <source>
        <dbReference type="ARBA" id="ARBA00010062"/>
    </source>
</evidence>
<dbReference type="CDD" id="cd19978">
    <property type="entry name" value="PBP1_ABC_ligand_binding-like"/>
    <property type="match status" value="1"/>
</dbReference>
<evidence type="ECO:0000256" key="2">
    <source>
        <dbReference type="ARBA" id="ARBA00022729"/>
    </source>
</evidence>
<evidence type="ECO:0000256" key="4">
    <source>
        <dbReference type="SAM" id="SignalP"/>
    </source>
</evidence>
<feature type="compositionally biased region" description="Basic and acidic residues" evidence="3">
    <location>
        <begin position="435"/>
        <end position="448"/>
    </location>
</feature>
<keyword evidence="7" id="KW-1185">Reference proteome</keyword>
<protein>
    <submittedName>
        <fullName evidence="6">Extracellular ligand-binding receptor</fullName>
    </submittedName>
</protein>
<dbReference type="PATRIC" id="fig|1121439.3.peg.2795"/>
<dbReference type="eggNOG" id="COG0683">
    <property type="taxonomic scope" value="Bacteria"/>
</dbReference>
<organism evidence="6 7">
    <name type="scientific">Alkalidesulfovibrio alkalitolerans DSM 16529</name>
    <dbReference type="NCBI Taxonomy" id="1121439"/>
    <lineage>
        <taxon>Bacteria</taxon>
        <taxon>Pseudomonadati</taxon>
        <taxon>Thermodesulfobacteriota</taxon>
        <taxon>Desulfovibrionia</taxon>
        <taxon>Desulfovibrionales</taxon>
        <taxon>Desulfovibrionaceae</taxon>
        <taxon>Alkalidesulfovibrio</taxon>
    </lineage>
</organism>
<dbReference type="InterPro" id="IPR028082">
    <property type="entry name" value="Peripla_BP_I"/>
</dbReference>
<evidence type="ECO:0000313" key="6">
    <source>
        <dbReference type="EMBL" id="EPR30688.1"/>
    </source>
</evidence>
<dbReference type="PANTHER" id="PTHR47235">
    <property type="entry name" value="BLR6548 PROTEIN"/>
    <property type="match status" value="1"/>
</dbReference>
<accession>S7UEM0</accession>
<dbReference type="SUPFAM" id="SSF53822">
    <property type="entry name" value="Periplasmic binding protein-like I"/>
    <property type="match status" value="1"/>
</dbReference>
<name>S7UEM0_9BACT</name>
<dbReference type="Pfam" id="PF13458">
    <property type="entry name" value="Peripla_BP_6"/>
    <property type="match status" value="1"/>
</dbReference>
<dbReference type="PANTHER" id="PTHR47235:SF1">
    <property type="entry name" value="BLR6548 PROTEIN"/>
    <property type="match status" value="1"/>
</dbReference>
<feature type="signal peptide" evidence="4">
    <location>
        <begin position="1"/>
        <end position="24"/>
    </location>
</feature>
<comment type="similarity">
    <text evidence="1">Belongs to the leucine-binding protein family.</text>
</comment>
<gene>
    <name evidence="6" type="ORF">dsat_1410</name>
</gene>